<dbReference type="GO" id="GO:0016740">
    <property type="term" value="F:transferase activity"/>
    <property type="evidence" value="ECO:0007669"/>
    <property type="project" value="UniProtKB-KW"/>
</dbReference>
<sequence length="594" mass="67311">MKPVVISFYAGDKYYHDCASRLKANCERLGLDYSIDELDISEDFDWSQICRLKVKFYKEKLDQLKKPVLWVDVDSVINYVPDFINSASCDFAAFLRGFNDLTTFNPIKFARTWSPSFMFFNYTEGGIGLVNEMARIEADSDVFATDDYFLEEAWRAFGENVTALPIPRKFLSLRGDNSDTAAFVFGDSGNVAEFKGKVEQHENTRLGDFLGGLIAEWLGNVSTPVIRTFLYNKMTRYTVRDLDLLLKLADVGKSINAKQALAYAVRASFLYPRKYDSRLAMFDILCRLGRKSQARHVLVELMRSEYDAWRGLAKSKLVDFDMDIRAEQFEDDKRIQMWWAKTPYPGNIGDILNPYIVERLTGIPPKFCQRGKGMLAIGSIIKWAEEDCVVWGSGTSRSPEGINPNAVFHAVRGPLTRRVVMENGGFCPEVYGDPALLLPLFYQPKVDKIYDVGYIPHYQHKEHPVSGDYKFIDILGVTDEDIHRLIDEICSCKVIVSTSLHGIIIANAYGVPAQWATISDAEKHVHGDGTKFKDYFLGVGLPVQTPLDLAGIEKLDFESLKDMVPIDVNLNFNSDALIAAFPYPELLKEEFRSL</sequence>
<dbReference type="EMBL" id="JAPNOA010000056">
    <property type="protein sequence ID" value="MCY0966838.1"/>
    <property type="molecule type" value="Genomic_DNA"/>
</dbReference>
<dbReference type="Pfam" id="PF04230">
    <property type="entry name" value="PS_pyruv_trans"/>
    <property type="match status" value="1"/>
</dbReference>
<evidence type="ECO:0000259" key="1">
    <source>
        <dbReference type="Pfam" id="PF04230"/>
    </source>
</evidence>
<evidence type="ECO:0000313" key="3">
    <source>
        <dbReference type="Proteomes" id="UP001150830"/>
    </source>
</evidence>
<gene>
    <name evidence="2" type="ORF">OUO13_16780</name>
</gene>
<feature type="domain" description="Polysaccharide pyruvyl transferase" evidence="1">
    <location>
        <begin position="405"/>
        <end position="513"/>
    </location>
</feature>
<evidence type="ECO:0000313" key="2">
    <source>
        <dbReference type="EMBL" id="MCY0966838.1"/>
    </source>
</evidence>
<proteinExistence type="predicted"/>
<accession>A0A9X3EQ64</accession>
<dbReference type="InterPro" id="IPR007345">
    <property type="entry name" value="Polysacch_pyruvyl_Trfase"/>
</dbReference>
<organism evidence="2 3">
    <name type="scientific">Parathalassolituus penaei</name>
    <dbReference type="NCBI Taxonomy" id="2997323"/>
    <lineage>
        <taxon>Bacteria</taxon>
        <taxon>Pseudomonadati</taxon>
        <taxon>Pseudomonadota</taxon>
        <taxon>Gammaproteobacteria</taxon>
        <taxon>Oceanospirillales</taxon>
        <taxon>Oceanospirillaceae</taxon>
        <taxon>Parathalassolituus</taxon>
    </lineage>
</organism>
<protein>
    <submittedName>
        <fullName evidence="2">Polysaccharide pyruvyl transferase family protein</fullName>
    </submittedName>
</protein>
<comment type="caution">
    <text evidence="2">The sequence shown here is derived from an EMBL/GenBank/DDBJ whole genome shotgun (WGS) entry which is preliminary data.</text>
</comment>
<dbReference type="AlphaFoldDB" id="A0A9X3EQ64"/>
<name>A0A9X3EQ64_9GAMM</name>
<keyword evidence="3" id="KW-1185">Reference proteome</keyword>
<keyword evidence="2" id="KW-0808">Transferase</keyword>
<reference evidence="2" key="1">
    <citation type="submission" date="2022-11" db="EMBL/GenBank/DDBJ databases">
        <title>Parathalassolutuus dongxingensis gen. nov., sp. nov., a novel member of family Oceanospirillaceae isolated from a coastal shrimp pond in Guangxi, China.</title>
        <authorList>
            <person name="Chen H."/>
        </authorList>
    </citation>
    <scope>NUCLEOTIDE SEQUENCE</scope>
    <source>
        <strain evidence="2">G-43</strain>
    </source>
</reference>
<dbReference type="RefSeq" id="WP_283175033.1">
    <property type="nucleotide sequence ID" value="NZ_JAPNOA010000056.1"/>
</dbReference>
<dbReference type="Proteomes" id="UP001150830">
    <property type="component" value="Unassembled WGS sequence"/>
</dbReference>